<dbReference type="InterPro" id="IPR022398">
    <property type="entry name" value="Peptidase_S8_His-AS"/>
</dbReference>
<dbReference type="PANTHER" id="PTHR43806:SF11">
    <property type="entry name" value="CEREVISIN-RELATED"/>
    <property type="match status" value="1"/>
</dbReference>
<dbReference type="InterPro" id="IPR050131">
    <property type="entry name" value="Peptidase_S8_subtilisin-like"/>
</dbReference>
<dbReference type="InterPro" id="IPR036852">
    <property type="entry name" value="Peptidase_S8/S53_dom_sf"/>
</dbReference>
<evidence type="ECO:0000256" key="1">
    <source>
        <dbReference type="ARBA" id="ARBA00011073"/>
    </source>
</evidence>
<keyword evidence="2 5" id="KW-0645">Protease</keyword>
<gene>
    <name evidence="8" type="ORF">FO442_07565</name>
</gene>
<evidence type="ECO:0000313" key="9">
    <source>
        <dbReference type="Proteomes" id="UP000316008"/>
    </source>
</evidence>
<feature type="signal peptide" evidence="6">
    <location>
        <begin position="1"/>
        <end position="21"/>
    </location>
</feature>
<keyword evidence="4 5" id="KW-0720">Serine protease</keyword>
<dbReference type="GO" id="GO:0004252">
    <property type="term" value="F:serine-type endopeptidase activity"/>
    <property type="evidence" value="ECO:0007669"/>
    <property type="project" value="UniProtKB-UniRule"/>
</dbReference>
<dbReference type="RefSeq" id="WP_144332558.1">
    <property type="nucleotide sequence ID" value="NZ_VLPL01000003.1"/>
</dbReference>
<reference evidence="8 9" key="1">
    <citation type="submission" date="2019-07" db="EMBL/GenBank/DDBJ databases">
        <authorList>
            <person name="Huq M.A."/>
        </authorList>
    </citation>
    <scope>NUCLEOTIDE SEQUENCE [LARGE SCALE GENOMIC DNA]</scope>
    <source>
        <strain evidence="8 9">MAH-3</strain>
    </source>
</reference>
<keyword evidence="6" id="KW-0732">Signal</keyword>
<dbReference type="InterPro" id="IPR015500">
    <property type="entry name" value="Peptidase_S8_subtilisin-rel"/>
</dbReference>
<dbReference type="PANTHER" id="PTHR43806">
    <property type="entry name" value="PEPTIDASE S8"/>
    <property type="match status" value="1"/>
</dbReference>
<dbReference type="SUPFAM" id="SSF52743">
    <property type="entry name" value="Subtilisin-like"/>
    <property type="match status" value="1"/>
</dbReference>
<dbReference type="GO" id="GO:0006508">
    <property type="term" value="P:proteolysis"/>
    <property type="evidence" value="ECO:0007669"/>
    <property type="project" value="UniProtKB-KW"/>
</dbReference>
<dbReference type="PRINTS" id="PR00723">
    <property type="entry name" value="SUBTILISIN"/>
</dbReference>
<feature type="active site" description="Charge relay system" evidence="5">
    <location>
        <position position="503"/>
    </location>
</feature>
<evidence type="ECO:0000259" key="7">
    <source>
        <dbReference type="Pfam" id="PF00082"/>
    </source>
</evidence>
<evidence type="ECO:0000256" key="4">
    <source>
        <dbReference type="ARBA" id="ARBA00022825"/>
    </source>
</evidence>
<comment type="similarity">
    <text evidence="1 5">Belongs to the peptidase S8 family.</text>
</comment>
<protein>
    <submittedName>
        <fullName evidence="8">S8/S53 family peptidase</fullName>
    </submittedName>
</protein>
<evidence type="ECO:0000256" key="5">
    <source>
        <dbReference type="PROSITE-ProRule" id="PRU01240"/>
    </source>
</evidence>
<evidence type="ECO:0000256" key="6">
    <source>
        <dbReference type="SAM" id="SignalP"/>
    </source>
</evidence>
<feature type="active site" description="Charge relay system" evidence="5">
    <location>
        <position position="276"/>
    </location>
</feature>
<dbReference type="PROSITE" id="PS51892">
    <property type="entry name" value="SUBTILASE"/>
    <property type="match status" value="1"/>
</dbReference>
<dbReference type="PROSITE" id="PS00137">
    <property type="entry name" value="SUBTILASE_HIS"/>
    <property type="match status" value="1"/>
</dbReference>
<dbReference type="EMBL" id="VLPL01000003">
    <property type="protein sequence ID" value="TSJ45602.1"/>
    <property type="molecule type" value="Genomic_DNA"/>
</dbReference>
<evidence type="ECO:0000256" key="3">
    <source>
        <dbReference type="ARBA" id="ARBA00022801"/>
    </source>
</evidence>
<dbReference type="CDD" id="cd00306">
    <property type="entry name" value="Peptidases_S8_S53"/>
    <property type="match status" value="1"/>
</dbReference>
<sequence>MRTTILATLLFLLGFSNFSYTQNIDSVFYYNEDGTKSWWYLQPDVLLFRCQNDSAYTGWIDTVVIDELNFGFDDLENFNEILLNSNATLQDFMDLKDSIINSGQFSIFAPVLTQYPYDQNVQQLYYRTDDQVLVTFHDPLIDSLTVDSLMNEYSLELVHKPSINLDDDVSWTYIFRMVGKPDTIMNSMILANMLYLYESNLVKIAQPNIIGGDPMDCELVGETSLNPNATHGTWHIDNNGGVIWNGMNGTVDADADICECWEEGFTGEGIKIGIIDVGGFEYDHPDLANLAPGYDCTVNNGSHFTTNTYTDYDGHGMAVAGVIGATPNNNSNGDKIAVGVAYNAEIHPYLVGTNISAAHVVIALQKAIEDEVDIINMSFVIAHNSNIVNELNNARLIGRNNLGIVLIASVGEWPPNSPNDGNFPANQIGVIGVGATNPTDVVVGHYADPTISWTTTNGINFSANGPPSYGYDVVAPGELIQTIDLQGSDGYNSSDYVVKTGTSFASALVSAIAALILEKNPTLTNNEITQFLRDGADKVHDFNLYPTTGLGMYVYDAFPGTPGFDISAFYGRVSCINSLNEVVGLPEVHLDELNIARISDHLYELKLDKLTGNQNLKLYNTLGELVWETGTLNSMNTLISLENYSNGMYILNLYDKGTLSANSKLVR</sequence>
<keyword evidence="9" id="KW-1185">Reference proteome</keyword>
<comment type="caution">
    <text evidence="8">The sequence shown here is derived from an EMBL/GenBank/DDBJ whole genome shotgun (WGS) entry which is preliminary data.</text>
</comment>
<dbReference type="InterPro" id="IPR000209">
    <property type="entry name" value="Peptidase_S8/S53_dom"/>
</dbReference>
<evidence type="ECO:0000313" key="8">
    <source>
        <dbReference type="EMBL" id="TSJ45602.1"/>
    </source>
</evidence>
<feature type="active site" description="Charge relay system" evidence="5">
    <location>
        <position position="315"/>
    </location>
</feature>
<keyword evidence="3 5" id="KW-0378">Hydrolase</keyword>
<dbReference type="Gene3D" id="3.40.50.200">
    <property type="entry name" value="Peptidase S8/S53 domain"/>
    <property type="match status" value="1"/>
</dbReference>
<proteinExistence type="inferred from homology"/>
<dbReference type="AlphaFoldDB" id="A0A556N094"/>
<organism evidence="8 9">
    <name type="scientific">Fluviicola chungangensis</name>
    <dbReference type="NCBI Taxonomy" id="2597671"/>
    <lineage>
        <taxon>Bacteria</taxon>
        <taxon>Pseudomonadati</taxon>
        <taxon>Bacteroidota</taxon>
        <taxon>Flavobacteriia</taxon>
        <taxon>Flavobacteriales</taxon>
        <taxon>Crocinitomicaceae</taxon>
        <taxon>Fluviicola</taxon>
    </lineage>
</organism>
<dbReference type="OrthoDB" id="1055762at2"/>
<dbReference type="Proteomes" id="UP000316008">
    <property type="component" value="Unassembled WGS sequence"/>
</dbReference>
<feature type="domain" description="Peptidase S8/S53" evidence="7">
    <location>
        <begin position="267"/>
        <end position="543"/>
    </location>
</feature>
<name>A0A556N094_9FLAO</name>
<accession>A0A556N094</accession>
<evidence type="ECO:0000256" key="2">
    <source>
        <dbReference type="ARBA" id="ARBA00022670"/>
    </source>
</evidence>
<dbReference type="Pfam" id="PF00082">
    <property type="entry name" value="Peptidase_S8"/>
    <property type="match status" value="1"/>
</dbReference>
<feature type="chain" id="PRO_5022019527" evidence="6">
    <location>
        <begin position="22"/>
        <end position="667"/>
    </location>
</feature>